<dbReference type="GO" id="GO:0003993">
    <property type="term" value="F:acid phosphatase activity"/>
    <property type="evidence" value="ECO:0007669"/>
    <property type="project" value="UniProtKB-EC"/>
</dbReference>
<dbReference type="PROSITE" id="PS00778">
    <property type="entry name" value="HIS_ACID_PHOSPHAT_2"/>
    <property type="match status" value="1"/>
</dbReference>
<dbReference type="EMBL" id="HBUF01194264">
    <property type="protein sequence ID" value="CAG6659436.1"/>
    <property type="molecule type" value="Transcribed_RNA"/>
</dbReference>
<reference evidence="9" key="1">
    <citation type="submission" date="2021-05" db="EMBL/GenBank/DDBJ databases">
        <authorList>
            <person name="Alioto T."/>
            <person name="Alioto T."/>
            <person name="Gomez Garrido J."/>
        </authorList>
    </citation>
    <scope>NUCLEOTIDE SEQUENCE</scope>
</reference>
<dbReference type="InterPro" id="IPR029033">
    <property type="entry name" value="His_PPase_superfam"/>
</dbReference>
<evidence type="ECO:0000256" key="2">
    <source>
        <dbReference type="ARBA" id="ARBA00005375"/>
    </source>
</evidence>
<accession>A0A8D8RYB5</accession>
<dbReference type="InterPro" id="IPR050645">
    <property type="entry name" value="Histidine_acid_phosphatase"/>
</dbReference>
<dbReference type="Gene3D" id="3.40.50.1240">
    <property type="entry name" value="Phosphoglycerate mutase-like"/>
    <property type="match status" value="1"/>
</dbReference>
<proteinExistence type="inferred from homology"/>
<keyword evidence="7" id="KW-0325">Glycoprotein</keyword>
<protein>
    <recommendedName>
        <fullName evidence="3">acid phosphatase</fullName>
        <ecNumber evidence="3">3.1.3.2</ecNumber>
    </recommendedName>
</protein>
<evidence type="ECO:0000256" key="4">
    <source>
        <dbReference type="ARBA" id="ARBA00022729"/>
    </source>
</evidence>
<evidence type="ECO:0000256" key="7">
    <source>
        <dbReference type="ARBA" id="ARBA00023180"/>
    </source>
</evidence>
<name>A0A8D8RYB5_9HEMI</name>
<dbReference type="AlphaFoldDB" id="A0A8D8RYB5"/>
<keyword evidence="4 8" id="KW-0732">Signal</keyword>
<dbReference type="InterPro" id="IPR033379">
    <property type="entry name" value="Acid_Pase_AS"/>
</dbReference>
<comment type="similarity">
    <text evidence="2">Belongs to the histidine acid phosphatase family.</text>
</comment>
<evidence type="ECO:0000256" key="3">
    <source>
        <dbReference type="ARBA" id="ARBA00012646"/>
    </source>
</evidence>
<dbReference type="PANTHER" id="PTHR11567">
    <property type="entry name" value="ACID PHOSPHATASE-RELATED"/>
    <property type="match status" value="1"/>
</dbReference>
<dbReference type="InterPro" id="IPR000560">
    <property type="entry name" value="His_Pase_clade-2"/>
</dbReference>
<keyword evidence="5" id="KW-0378">Hydrolase</keyword>
<dbReference type="EC" id="3.1.3.2" evidence="3"/>
<dbReference type="CDD" id="cd07061">
    <property type="entry name" value="HP_HAP_like"/>
    <property type="match status" value="1"/>
</dbReference>
<comment type="catalytic activity">
    <reaction evidence="1">
        <text>a phosphate monoester + H2O = an alcohol + phosphate</text>
        <dbReference type="Rhea" id="RHEA:15017"/>
        <dbReference type="ChEBI" id="CHEBI:15377"/>
        <dbReference type="ChEBI" id="CHEBI:30879"/>
        <dbReference type="ChEBI" id="CHEBI:43474"/>
        <dbReference type="ChEBI" id="CHEBI:67140"/>
        <dbReference type="EC" id="3.1.3.2"/>
    </reaction>
</comment>
<evidence type="ECO:0000313" key="9">
    <source>
        <dbReference type="EMBL" id="CAG6659436.1"/>
    </source>
</evidence>
<feature type="chain" id="PRO_5036428596" description="acid phosphatase" evidence="8">
    <location>
        <begin position="23"/>
        <end position="396"/>
    </location>
</feature>
<evidence type="ECO:0000256" key="6">
    <source>
        <dbReference type="ARBA" id="ARBA00023157"/>
    </source>
</evidence>
<evidence type="ECO:0000256" key="5">
    <source>
        <dbReference type="ARBA" id="ARBA00022801"/>
    </source>
</evidence>
<evidence type="ECO:0000256" key="1">
    <source>
        <dbReference type="ARBA" id="ARBA00000032"/>
    </source>
</evidence>
<dbReference type="Pfam" id="PF00328">
    <property type="entry name" value="His_Phos_2"/>
    <property type="match status" value="1"/>
</dbReference>
<dbReference type="PANTHER" id="PTHR11567:SF211">
    <property type="entry name" value="PROSTATIC ACID PHOSPHATASE"/>
    <property type="match status" value="1"/>
</dbReference>
<organism evidence="9">
    <name type="scientific">Cacopsylla melanoneura</name>
    <dbReference type="NCBI Taxonomy" id="428564"/>
    <lineage>
        <taxon>Eukaryota</taxon>
        <taxon>Metazoa</taxon>
        <taxon>Ecdysozoa</taxon>
        <taxon>Arthropoda</taxon>
        <taxon>Hexapoda</taxon>
        <taxon>Insecta</taxon>
        <taxon>Pterygota</taxon>
        <taxon>Neoptera</taxon>
        <taxon>Paraneoptera</taxon>
        <taxon>Hemiptera</taxon>
        <taxon>Sternorrhyncha</taxon>
        <taxon>Psylloidea</taxon>
        <taxon>Psyllidae</taxon>
        <taxon>Psyllinae</taxon>
        <taxon>Cacopsylla</taxon>
    </lineage>
</organism>
<dbReference type="EMBL" id="HBUF01194265">
    <property type="protein sequence ID" value="CAG6659437.1"/>
    <property type="molecule type" value="Transcribed_RNA"/>
</dbReference>
<sequence length="396" mass="45354">MNLAVHSIVLGCLILFVTECHGLVNSRDCSSKTLVLVQVVFRHGNRTRDTSETYANNLYSQESDWMPEGFGQLTAVGRTTEYLLGQFLRSRYDEFLGRSYFYKDVTVFSSNKHRTRESAQLVCAGLYSPPTGYNKWGEGNVLGNYWQPIPIENMPKEDIWLETHTSCPPYDKELDSILHNDPMFADLNAKSADLYAFLCKQTGENVTSVREMAKLYNTLKVHEENSKLLPSWATPQLLARMEPFRLLGFTVRTQTEFMKVIKAGPLLHLMSVNLNNKTSHHLHPDNKIILYSAHDTTVVHVLNSLGATRLWDPQYGACVMIELHKVKGQFVVRVLYLESGRDHVAIPIPLQDWPSPETAIPLETFNKILNKYEINEKDWYKECGREYCNSSIVWIL</sequence>
<feature type="signal peptide" evidence="8">
    <location>
        <begin position="1"/>
        <end position="22"/>
    </location>
</feature>
<evidence type="ECO:0000256" key="8">
    <source>
        <dbReference type="SAM" id="SignalP"/>
    </source>
</evidence>
<keyword evidence="6" id="KW-1015">Disulfide bond</keyword>
<dbReference type="SUPFAM" id="SSF53254">
    <property type="entry name" value="Phosphoglycerate mutase-like"/>
    <property type="match status" value="1"/>
</dbReference>